<dbReference type="RefSeq" id="WP_324179214.1">
    <property type="nucleotide sequence ID" value="NZ_BAABAW010000008.1"/>
</dbReference>
<dbReference type="PROSITE" id="PS51257">
    <property type="entry name" value="PROKAR_LIPOPROTEIN"/>
    <property type="match status" value="1"/>
</dbReference>
<dbReference type="Proteomes" id="UP001327027">
    <property type="component" value="Unassembled WGS sequence"/>
</dbReference>
<protein>
    <recommendedName>
        <fullName evidence="3">TonB-like protein</fullName>
    </recommendedName>
</protein>
<comment type="caution">
    <text evidence="1">The sequence shown here is derived from an EMBL/GenBank/DDBJ whole genome shotgun (WGS) entry which is preliminary data.</text>
</comment>
<gene>
    <name evidence="1" type="ORF">U6A24_06915</name>
</gene>
<keyword evidence="2" id="KW-1185">Reference proteome</keyword>
<accession>A0ABU5ZUF0</accession>
<name>A0ABU5ZUF0_9FLAO</name>
<sequence>MVSKRIWCLVGVLVFVSFSCDNIVLKKENKEQIIKERLDKLNWNEVEQPPLFEVCKEKPEEDLEQCFQNTISEHFQNHLSLQKLTLKEPVNDTIWIPLLITKNSMIIVEDFEVPHIIDSEIPNLKDIIEEGIGTLPKVAPAHTRGTPVTARYKLPLVIHLD</sequence>
<evidence type="ECO:0000313" key="2">
    <source>
        <dbReference type="Proteomes" id="UP001327027"/>
    </source>
</evidence>
<organism evidence="1 2">
    <name type="scientific">Aquimarina gracilis</name>
    <dbReference type="NCBI Taxonomy" id="874422"/>
    <lineage>
        <taxon>Bacteria</taxon>
        <taxon>Pseudomonadati</taxon>
        <taxon>Bacteroidota</taxon>
        <taxon>Flavobacteriia</taxon>
        <taxon>Flavobacteriales</taxon>
        <taxon>Flavobacteriaceae</taxon>
        <taxon>Aquimarina</taxon>
    </lineage>
</organism>
<evidence type="ECO:0008006" key="3">
    <source>
        <dbReference type="Google" id="ProtNLM"/>
    </source>
</evidence>
<proteinExistence type="predicted"/>
<reference evidence="1 2" key="1">
    <citation type="journal article" date="2013" name="Int. J. Syst. Evol. Microbiol.">
        <title>Aquimarina gracilis sp. nov., isolated from the gut microflora of a mussel, Mytilus coruscus, and emended description of Aquimarina spongiae.</title>
        <authorList>
            <person name="Park S.C."/>
            <person name="Choe H.N."/>
            <person name="Baik K.S."/>
            <person name="Seong C.N."/>
        </authorList>
    </citation>
    <scope>NUCLEOTIDE SEQUENCE [LARGE SCALE GENOMIC DNA]</scope>
    <source>
        <strain evidence="1 2">PSC32</strain>
    </source>
</reference>
<dbReference type="EMBL" id="JAYKLX010000003">
    <property type="protein sequence ID" value="MEB3345182.1"/>
    <property type="molecule type" value="Genomic_DNA"/>
</dbReference>
<evidence type="ECO:0000313" key="1">
    <source>
        <dbReference type="EMBL" id="MEB3345182.1"/>
    </source>
</evidence>